<keyword evidence="1" id="KW-0472">Membrane</keyword>
<dbReference type="Proteomes" id="UP000282892">
    <property type="component" value="Chromosome"/>
</dbReference>
<protein>
    <submittedName>
        <fullName evidence="2">Uncharacterized protein</fullName>
    </submittedName>
</protein>
<dbReference type="AlphaFoldDB" id="A0A3T0HYS8"/>
<proteinExistence type="predicted"/>
<evidence type="ECO:0000313" key="2">
    <source>
        <dbReference type="EMBL" id="AZU62148.1"/>
    </source>
</evidence>
<gene>
    <name evidence="2" type="ORF">CHR53_13130</name>
</gene>
<evidence type="ECO:0000313" key="3">
    <source>
        <dbReference type="Proteomes" id="UP000282892"/>
    </source>
</evidence>
<reference evidence="2 3" key="1">
    <citation type="submission" date="2017-07" db="EMBL/GenBank/DDBJ databases">
        <title>The complete genome sequence of Bacillus mesonae strain H20-5, an efficient strain improving plant abiotic stress resistance.</title>
        <authorList>
            <person name="Kim S.Y."/>
            <person name="Song H."/>
            <person name="Sang M.K."/>
            <person name="Weon H.-Y."/>
            <person name="Song J."/>
        </authorList>
    </citation>
    <scope>NUCLEOTIDE SEQUENCE [LARGE SCALE GENOMIC DNA]</scope>
    <source>
        <strain evidence="2 3">H20-5</strain>
    </source>
</reference>
<dbReference type="OrthoDB" id="2697454at2"/>
<keyword evidence="1" id="KW-1133">Transmembrane helix</keyword>
<name>A0A3T0HYS8_9BACI</name>
<dbReference type="RefSeq" id="WP_127486838.1">
    <property type="nucleotide sequence ID" value="NZ_CP022572.1"/>
</dbReference>
<keyword evidence="1" id="KW-0812">Transmembrane</keyword>
<keyword evidence="3" id="KW-1185">Reference proteome</keyword>
<evidence type="ECO:0000256" key="1">
    <source>
        <dbReference type="SAM" id="Phobius"/>
    </source>
</evidence>
<feature type="transmembrane region" description="Helical" evidence="1">
    <location>
        <begin position="12"/>
        <end position="29"/>
    </location>
</feature>
<accession>A0A3T0HYS8</accession>
<feature type="transmembrane region" description="Helical" evidence="1">
    <location>
        <begin position="35"/>
        <end position="54"/>
    </location>
</feature>
<sequence>MNEKWKESVKTWLVIIMVISLIGAFVLFFMAHYKIALGLAGVFMALAAFLSQWARTKNVDYIHRRMHKNNHRY</sequence>
<dbReference type="KEGG" id="nmk:CHR53_13130"/>
<organism evidence="2 3">
    <name type="scientific">Neobacillus mesonae</name>
    <dbReference type="NCBI Taxonomy" id="1193713"/>
    <lineage>
        <taxon>Bacteria</taxon>
        <taxon>Bacillati</taxon>
        <taxon>Bacillota</taxon>
        <taxon>Bacilli</taxon>
        <taxon>Bacillales</taxon>
        <taxon>Bacillaceae</taxon>
        <taxon>Neobacillus</taxon>
    </lineage>
</organism>
<dbReference type="EMBL" id="CP022572">
    <property type="protein sequence ID" value="AZU62148.1"/>
    <property type="molecule type" value="Genomic_DNA"/>
</dbReference>